<proteinExistence type="predicted"/>
<keyword evidence="2" id="KW-1185">Reference proteome</keyword>
<accession>A0AC61PJM5</accession>
<protein>
    <submittedName>
        <fullName evidence="1">Acetyl esterase/lipase</fullName>
    </submittedName>
</protein>
<comment type="caution">
    <text evidence="1">The sequence shown here is derived from an EMBL/GenBank/DDBJ whole genome shotgun (WGS) entry which is preliminary data.</text>
</comment>
<dbReference type="EMBL" id="FWXZ01000002">
    <property type="protein sequence ID" value="SMC48962.1"/>
    <property type="molecule type" value="Genomic_DNA"/>
</dbReference>
<gene>
    <name evidence="1" type="ORF">SAMN06297397_1029</name>
</gene>
<organism evidence="1 2">
    <name type="scientific">Aristaeella lactis</name>
    <dbReference type="NCBI Taxonomy" id="3046383"/>
    <lineage>
        <taxon>Bacteria</taxon>
        <taxon>Bacillati</taxon>
        <taxon>Bacillota</taxon>
        <taxon>Clostridia</taxon>
        <taxon>Eubacteriales</taxon>
        <taxon>Aristaeellaceae</taxon>
        <taxon>Aristaeella</taxon>
    </lineage>
</organism>
<evidence type="ECO:0000313" key="2">
    <source>
        <dbReference type="Proteomes" id="UP000192328"/>
    </source>
</evidence>
<evidence type="ECO:0000313" key="1">
    <source>
        <dbReference type="EMBL" id="SMC48962.1"/>
    </source>
</evidence>
<sequence>MRHEVITLPGTGAELEIYLADNRAVEPERRRPLALIFPGGAYAWRSDREAEPVALRLLSLGIQAAVVRYSVAPVRYPKALEEAAEAVAYARAHAGEWLCDPHRIAVMGFSAGGHAAAHIGLKWHQMPQGKTCRPDAMILSYPVITSGEYSHRESIENLLGDEYENLKDEVSLEKFVREDTPPVFLWHTREDGCVPVENSLLLAEALCRKGIAFELHIWQQGEHGLSLSSDQVYPAGAESIRAECREWIEMAARWLRAI</sequence>
<reference evidence="1" key="1">
    <citation type="submission" date="2017-04" db="EMBL/GenBank/DDBJ databases">
        <authorList>
            <person name="Varghese N."/>
            <person name="Submissions S."/>
        </authorList>
    </citation>
    <scope>NUCLEOTIDE SEQUENCE</scope>
    <source>
        <strain evidence="1">WTE2008</strain>
    </source>
</reference>
<name>A0AC61PJM5_9FIRM</name>
<dbReference type="Proteomes" id="UP000192328">
    <property type="component" value="Unassembled WGS sequence"/>
</dbReference>